<dbReference type="Proteomes" id="UP000623307">
    <property type="component" value="Chromosome 1"/>
</dbReference>
<dbReference type="Proteomes" id="UP000256862">
    <property type="component" value="Plasmid CO2235_mp"/>
</dbReference>
<dbReference type="OrthoDB" id="9807426at2"/>
<dbReference type="Gene3D" id="3.40.50.720">
    <property type="entry name" value="NAD(P)-binding Rossmann-like Domain"/>
    <property type="match status" value="1"/>
</dbReference>
<evidence type="ECO:0000313" key="9">
    <source>
        <dbReference type="Proteomes" id="UP000623307"/>
    </source>
</evidence>
<dbReference type="PANTHER" id="PTHR43334:SF1">
    <property type="entry name" value="3-HYDROXYPROPIONATE--COA LIGASE [ADP-FORMING]"/>
    <property type="match status" value="1"/>
</dbReference>
<dbReference type="Pfam" id="PF13549">
    <property type="entry name" value="ATP-grasp_5"/>
    <property type="match status" value="1"/>
</dbReference>
<dbReference type="AlphaFoldDB" id="A0A375FP49"/>
<dbReference type="InterPro" id="IPR036291">
    <property type="entry name" value="NAD(P)-bd_dom_sf"/>
</dbReference>
<proteinExistence type="predicted"/>
<dbReference type="EMBL" id="OGUS01000084">
    <property type="protein sequence ID" value="SPC07676.1"/>
    <property type="molecule type" value="Genomic_DNA"/>
</dbReference>
<dbReference type="Pfam" id="PF13607">
    <property type="entry name" value="Succ_CoA_lig"/>
    <property type="match status" value="1"/>
</dbReference>
<dbReference type="EMBL" id="OGUS01000143">
    <property type="protein sequence ID" value="SPC24492.1"/>
    <property type="molecule type" value="Genomic_DNA"/>
</dbReference>
<dbReference type="EC" id="6.2.1.-" evidence="6"/>
<dbReference type="GO" id="GO:0016874">
    <property type="term" value="F:ligase activity"/>
    <property type="evidence" value="ECO:0007669"/>
    <property type="project" value="UniProtKB-KW"/>
</dbReference>
<dbReference type="GeneID" id="303489095"/>
<reference evidence="6" key="2">
    <citation type="submission" date="2018-01" db="EMBL/GenBank/DDBJ databases">
        <authorList>
            <person name="Clerissi C."/>
        </authorList>
    </citation>
    <scope>NUCLEOTIDE SEQUENCE</scope>
    <source>
        <strain evidence="6">Cupriavidus oxalaticus LMG 2235</strain>
    </source>
</reference>
<dbReference type="InterPro" id="IPR003781">
    <property type="entry name" value="CoA-bd"/>
</dbReference>
<reference evidence="5 9" key="3">
    <citation type="submission" date="2021-02" db="EMBL/GenBank/DDBJ databases">
        <title>Complete Genome Sequence of Cupriavidus oxalaticus Strain Ox1, a Soil Oxalate-Degrading Species.</title>
        <authorList>
            <person name="Palmieri F."/>
            <person name="Udriet P."/>
            <person name="Deuasquier M."/>
            <person name="Beaudoing E."/>
            <person name="Johnson S.L."/>
            <person name="Davenport K.W."/>
            <person name="Chain P.S."/>
            <person name="Bindschedler S."/>
            <person name="Junier P."/>
        </authorList>
    </citation>
    <scope>NUCLEOTIDE SEQUENCE [LARGE SCALE GENOMIC DNA]</scope>
    <source>
        <strain evidence="5 9">Ox1</strain>
    </source>
</reference>
<keyword evidence="3" id="KW-0067">ATP-binding</keyword>
<dbReference type="InterPro" id="IPR051538">
    <property type="entry name" value="Acyl-CoA_Synth/Transferase"/>
</dbReference>
<organism evidence="6 8">
    <name type="scientific">Cupriavidus oxalaticus</name>
    <dbReference type="NCBI Taxonomy" id="96344"/>
    <lineage>
        <taxon>Bacteria</taxon>
        <taxon>Pseudomonadati</taxon>
        <taxon>Pseudomonadota</taxon>
        <taxon>Betaproteobacteria</taxon>
        <taxon>Burkholderiales</taxon>
        <taxon>Burkholderiaceae</taxon>
        <taxon>Cupriavidus</taxon>
    </lineage>
</organism>
<name>A0A375FP49_9BURK</name>
<reference evidence="8" key="1">
    <citation type="submission" date="2018-01" db="EMBL/GenBank/DDBJ databases">
        <authorList>
            <person name="Gaut B.S."/>
            <person name="Morton B.R."/>
            <person name="Clegg M.T."/>
            <person name="Duvall M.R."/>
        </authorList>
    </citation>
    <scope>NUCLEOTIDE SEQUENCE [LARGE SCALE GENOMIC DNA]</scope>
</reference>
<keyword evidence="9" id="KW-1185">Reference proteome</keyword>
<dbReference type="InterPro" id="IPR013815">
    <property type="entry name" value="ATP_grasp_subdomain_1"/>
</dbReference>
<feature type="domain" description="CoA-binding" evidence="4">
    <location>
        <begin position="18"/>
        <end position="114"/>
    </location>
</feature>
<dbReference type="PANTHER" id="PTHR43334">
    <property type="entry name" value="ACETATE--COA LIGASE [ADP-FORMING]"/>
    <property type="match status" value="1"/>
</dbReference>
<evidence type="ECO:0000256" key="2">
    <source>
        <dbReference type="ARBA" id="ARBA00022741"/>
    </source>
</evidence>
<dbReference type="Gene3D" id="3.30.470.20">
    <property type="entry name" value="ATP-grasp fold, B domain"/>
    <property type="match status" value="1"/>
</dbReference>
<protein>
    <submittedName>
        <fullName evidence="5">Acetate--CoA ligase family protein</fullName>
    </submittedName>
    <submittedName>
        <fullName evidence="6">Acyl-CoA synthetase</fullName>
        <ecNumber evidence="6">6.2.1.-</ecNumber>
    </submittedName>
</protein>
<dbReference type="SUPFAM" id="SSF51735">
    <property type="entry name" value="NAD(P)-binding Rossmann-fold domains"/>
    <property type="match status" value="1"/>
</dbReference>
<evidence type="ECO:0000256" key="1">
    <source>
        <dbReference type="ARBA" id="ARBA00022598"/>
    </source>
</evidence>
<dbReference type="EMBL" id="CP069811">
    <property type="protein sequence ID" value="QRQ92477.1"/>
    <property type="molecule type" value="Genomic_DNA"/>
</dbReference>
<sequence>MTTRPDANGLWFSDLTRLVEPCSIVLVGASEKPDSIGARTLENLTVYSQFQGDLYLVNPGRKEIHGRPCYPSVRDLGAVPDLAIVAVRADMVLDALRECGECGVKFAIVFTSGFGETGDEGRAAEAEMRAIVAKTGMRIYGPNCPGLNNMNARLGMTFSPAWRIDNARPGPIGVATQGGGLGRSFIQSMDRGVGIGLWCSGGNEADLEVSDYIHYMADAPDIKVIVTTLEGVRNGPRFMAAALHAARRGKPIVALKVGKSEIGAKAAASHTAAIAGVAEINSAVFRQLGIIEVDDIDELIDVASLLARATPTGKEQLAVYSFSGGTAALCTDMVGIAGLTLSKFAPQTLEALSRALPGYAAFDNPVDVTAEVLVNAEVGYAALKATASDPNTDLVLVPIPVEYGKTSAMLADSMVRVQSEETTPIVPVWMSDRTGEGQRKMIEGGLMPMRAVGNAVLAVKRFIEYGKWRAQFDLAWRPLGQTAARQAEGPVTTLSEARGKALLAGAGVTVPGGMVATSADEAAQAFRSVAAQGTGKVVMKIVSAAITHKTDIGGVRLGIASEDAARAAFAEIHANGCKAARADRIEGVLVEPMLPSPFVEAVVGIHRDEVFGHVCTFGLGGVAIELFKDVSRRLLPLTPQSARAMIAETRCHELLKGHRGQTAFDIDALADALVKLSSFVAKHADRIDELEINPLAVRPQGQGVVALDAVISLKGTEPSQW</sequence>
<evidence type="ECO:0000313" key="6">
    <source>
        <dbReference type="EMBL" id="SPC07676.1"/>
    </source>
</evidence>
<evidence type="ECO:0000313" key="8">
    <source>
        <dbReference type="Proteomes" id="UP000256862"/>
    </source>
</evidence>
<dbReference type="Gene3D" id="3.40.50.261">
    <property type="entry name" value="Succinyl-CoA synthetase domains"/>
    <property type="match status" value="2"/>
</dbReference>
<keyword evidence="2" id="KW-0547">Nucleotide-binding</keyword>
<dbReference type="InterPro" id="IPR016102">
    <property type="entry name" value="Succinyl-CoA_synth-like"/>
</dbReference>
<evidence type="ECO:0000259" key="4">
    <source>
        <dbReference type="SMART" id="SM00881"/>
    </source>
</evidence>
<dbReference type="SUPFAM" id="SSF52210">
    <property type="entry name" value="Succinyl-CoA synthetase domains"/>
    <property type="match status" value="2"/>
</dbReference>
<dbReference type="SMART" id="SM00881">
    <property type="entry name" value="CoA_binding"/>
    <property type="match status" value="1"/>
</dbReference>
<evidence type="ECO:0000313" key="5">
    <source>
        <dbReference type="EMBL" id="QRQ92477.1"/>
    </source>
</evidence>
<dbReference type="SUPFAM" id="SSF56059">
    <property type="entry name" value="Glutathione synthetase ATP-binding domain-like"/>
    <property type="match status" value="1"/>
</dbReference>
<keyword evidence="1 6" id="KW-0436">Ligase</keyword>
<dbReference type="GO" id="GO:0005524">
    <property type="term" value="F:ATP binding"/>
    <property type="evidence" value="ECO:0007669"/>
    <property type="project" value="UniProtKB-KW"/>
</dbReference>
<dbReference type="InterPro" id="IPR032875">
    <property type="entry name" value="Succ_CoA_lig_flav_dom"/>
</dbReference>
<dbReference type="Pfam" id="PF13380">
    <property type="entry name" value="CoA_binding_2"/>
    <property type="match status" value="1"/>
</dbReference>
<accession>A0A375FP49</accession>
<dbReference type="RefSeq" id="WP_063239309.1">
    <property type="nucleotide sequence ID" value="NZ_CP069809.1"/>
</dbReference>
<dbReference type="Gene3D" id="3.30.1490.20">
    <property type="entry name" value="ATP-grasp fold, A domain"/>
    <property type="match status" value="1"/>
</dbReference>
<gene>
    <name evidence="7" type="ORF">CO2235_MP80371</name>
    <name evidence="6" type="ORF">CO2235_U770118</name>
    <name evidence="5" type="ORF">JTE92_06160</name>
</gene>
<evidence type="ECO:0000256" key="3">
    <source>
        <dbReference type="ARBA" id="ARBA00022840"/>
    </source>
</evidence>
<evidence type="ECO:0000313" key="7">
    <source>
        <dbReference type="EMBL" id="SPC24492.1"/>
    </source>
</evidence>